<dbReference type="EMBL" id="FNXY01000002">
    <property type="protein sequence ID" value="SEI50948.1"/>
    <property type="molecule type" value="Genomic_DNA"/>
</dbReference>
<evidence type="ECO:0000256" key="6">
    <source>
        <dbReference type="ARBA" id="ARBA00022898"/>
    </source>
</evidence>
<comment type="catalytic activity">
    <reaction evidence="9">
        <text>(sulfur carrier)-H + L-cysteine = (sulfur carrier)-SH + L-alanine</text>
        <dbReference type="Rhea" id="RHEA:43892"/>
        <dbReference type="Rhea" id="RHEA-COMP:14737"/>
        <dbReference type="Rhea" id="RHEA-COMP:14739"/>
        <dbReference type="ChEBI" id="CHEBI:29917"/>
        <dbReference type="ChEBI" id="CHEBI:35235"/>
        <dbReference type="ChEBI" id="CHEBI:57972"/>
        <dbReference type="ChEBI" id="CHEBI:64428"/>
        <dbReference type="EC" id="2.8.1.7"/>
    </reaction>
</comment>
<dbReference type="RefSeq" id="WP_090332946.1">
    <property type="nucleotide sequence ID" value="NZ_FNXY01000002.1"/>
</dbReference>
<comment type="cofactor">
    <cofactor evidence="1 10">
        <name>pyridoxal 5'-phosphate</name>
        <dbReference type="ChEBI" id="CHEBI:597326"/>
    </cofactor>
</comment>
<keyword evidence="6" id="KW-0663">Pyridoxal phosphate</keyword>
<sequence>MEIYCDSAATTAIDPEVIETILPFLTTNFGNPSSSHWAGRKVKEAVDASRQKIAKLLNVMPQEIFFVSGATEGNNLALSESIREYGLRHAITSKIEHKAVLEPLLKHEREGDIEISYVKLDKKGNVDLEHLERLLAANPQSLVSLMHGNNEIGNLTDIQAISRLAKKYNAAFHTDTTQTIGKVQLNLAEYPVDFLVGSAHKFHGPKGVGFIYINKRHKLKPRILGGGQEDGQRGGTENVIGIVGLAKALEIAYRDFDLIHEHTLTLKRRLIAQLENSEIGNITYNGESASEHKSLSAILNVSFPCLHIGSIVNNLDQLGIAVSGGSACSNLGNGGSHVIRSINHEAEKENVRFSFSKFNTAEEVDHIVETIVKIYNADSTPSESGVLQQSFTWIH</sequence>
<evidence type="ECO:0000256" key="5">
    <source>
        <dbReference type="ARBA" id="ARBA00022723"/>
    </source>
</evidence>
<evidence type="ECO:0000313" key="13">
    <source>
        <dbReference type="Proteomes" id="UP000199532"/>
    </source>
</evidence>
<dbReference type="Gene3D" id="3.90.1150.10">
    <property type="entry name" value="Aspartate Aminotransferase, domain 1"/>
    <property type="match status" value="1"/>
</dbReference>
<protein>
    <recommendedName>
        <fullName evidence="3">cysteine desulfurase</fullName>
        <ecNumber evidence="3">2.8.1.7</ecNumber>
    </recommendedName>
</protein>
<keyword evidence="4" id="KW-0808">Transferase</keyword>
<evidence type="ECO:0000313" key="12">
    <source>
        <dbReference type="EMBL" id="SEI50948.1"/>
    </source>
</evidence>
<dbReference type="Gene3D" id="3.40.640.10">
    <property type="entry name" value="Type I PLP-dependent aspartate aminotransferase-like (Major domain)"/>
    <property type="match status" value="1"/>
</dbReference>
<feature type="domain" description="Aminotransferase class V" evidence="11">
    <location>
        <begin position="3"/>
        <end position="366"/>
    </location>
</feature>
<evidence type="ECO:0000256" key="1">
    <source>
        <dbReference type="ARBA" id="ARBA00001933"/>
    </source>
</evidence>
<dbReference type="PANTHER" id="PTHR11601:SF34">
    <property type="entry name" value="CYSTEINE DESULFURASE"/>
    <property type="match status" value="1"/>
</dbReference>
<evidence type="ECO:0000259" key="11">
    <source>
        <dbReference type="Pfam" id="PF00266"/>
    </source>
</evidence>
<proteinExistence type="inferred from homology"/>
<evidence type="ECO:0000256" key="3">
    <source>
        <dbReference type="ARBA" id="ARBA00012239"/>
    </source>
</evidence>
<accession>A0A1H6R4Z7</accession>
<evidence type="ECO:0000256" key="2">
    <source>
        <dbReference type="ARBA" id="ARBA00006490"/>
    </source>
</evidence>
<gene>
    <name evidence="12" type="ORF">SAMN04487995_1032</name>
</gene>
<name>A0A1H6R4Z7_9BACT</name>
<dbReference type="PANTHER" id="PTHR11601">
    <property type="entry name" value="CYSTEINE DESULFURYLASE FAMILY MEMBER"/>
    <property type="match status" value="1"/>
</dbReference>
<evidence type="ECO:0000256" key="4">
    <source>
        <dbReference type="ARBA" id="ARBA00022679"/>
    </source>
</evidence>
<dbReference type="InterPro" id="IPR015421">
    <property type="entry name" value="PyrdxlP-dep_Trfase_major"/>
</dbReference>
<keyword evidence="5" id="KW-0479">Metal-binding</keyword>
<dbReference type="AlphaFoldDB" id="A0A1H6R4Z7"/>
<dbReference type="EC" id="2.8.1.7" evidence="3"/>
<evidence type="ECO:0000256" key="7">
    <source>
        <dbReference type="ARBA" id="ARBA00023004"/>
    </source>
</evidence>
<evidence type="ECO:0000256" key="10">
    <source>
        <dbReference type="RuleBase" id="RU004504"/>
    </source>
</evidence>
<evidence type="ECO:0000256" key="8">
    <source>
        <dbReference type="ARBA" id="ARBA00023014"/>
    </source>
</evidence>
<dbReference type="SUPFAM" id="SSF53383">
    <property type="entry name" value="PLP-dependent transferases"/>
    <property type="match status" value="1"/>
</dbReference>
<dbReference type="InterPro" id="IPR015422">
    <property type="entry name" value="PyrdxlP-dep_Trfase_small"/>
</dbReference>
<keyword evidence="7" id="KW-0408">Iron</keyword>
<organism evidence="12 13">
    <name type="scientific">Dyadobacter koreensis</name>
    <dbReference type="NCBI Taxonomy" id="408657"/>
    <lineage>
        <taxon>Bacteria</taxon>
        <taxon>Pseudomonadati</taxon>
        <taxon>Bacteroidota</taxon>
        <taxon>Cytophagia</taxon>
        <taxon>Cytophagales</taxon>
        <taxon>Spirosomataceae</taxon>
        <taxon>Dyadobacter</taxon>
    </lineage>
</organism>
<dbReference type="GO" id="GO:0046872">
    <property type="term" value="F:metal ion binding"/>
    <property type="evidence" value="ECO:0007669"/>
    <property type="project" value="UniProtKB-KW"/>
</dbReference>
<dbReference type="GO" id="GO:0051536">
    <property type="term" value="F:iron-sulfur cluster binding"/>
    <property type="evidence" value="ECO:0007669"/>
    <property type="project" value="UniProtKB-KW"/>
</dbReference>
<dbReference type="STRING" id="408657.SAMN04487995_1032"/>
<dbReference type="InterPro" id="IPR015424">
    <property type="entry name" value="PyrdxlP-dep_Trfase"/>
</dbReference>
<keyword evidence="8" id="KW-0411">Iron-sulfur</keyword>
<dbReference type="Pfam" id="PF00266">
    <property type="entry name" value="Aminotran_5"/>
    <property type="match status" value="1"/>
</dbReference>
<keyword evidence="13" id="KW-1185">Reference proteome</keyword>
<comment type="similarity">
    <text evidence="2">Belongs to the class-V pyridoxal-phosphate-dependent aminotransferase family. NifS/IscS subfamily.</text>
</comment>
<dbReference type="PIRSF" id="PIRSF005572">
    <property type="entry name" value="NifS"/>
    <property type="match status" value="1"/>
</dbReference>
<dbReference type="Proteomes" id="UP000199532">
    <property type="component" value="Unassembled WGS sequence"/>
</dbReference>
<dbReference type="PROSITE" id="PS00595">
    <property type="entry name" value="AA_TRANSFER_CLASS_5"/>
    <property type="match status" value="1"/>
</dbReference>
<evidence type="ECO:0000256" key="9">
    <source>
        <dbReference type="ARBA" id="ARBA00050776"/>
    </source>
</evidence>
<dbReference type="InterPro" id="IPR000192">
    <property type="entry name" value="Aminotrans_V_dom"/>
</dbReference>
<dbReference type="InterPro" id="IPR016454">
    <property type="entry name" value="Cysteine_dSase"/>
</dbReference>
<dbReference type="OrthoDB" id="9808002at2"/>
<reference evidence="12 13" key="1">
    <citation type="submission" date="2016-10" db="EMBL/GenBank/DDBJ databases">
        <authorList>
            <person name="de Groot N.N."/>
        </authorList>
    </citation>
    <scope>NUCLEOTIDE SEQUENCE [LARGE SCALE GENOMIC DNA]</scope>
    <source>
        <strain evidence="12 13">DSM 19938</strain>
    </source>
</reference>
<dbReference type="InterPro" id="IPR020578">
    <property type="entry name" value="Aminotrans_V_PyrdxlP_BS"/>
</dbReference>
<dbReference type="Gene3D" id="1.10.260.50">
    <property type="match status" value="1"/>
</dbReference>
<dbReference type="GO" id="GO:0031071">
    <property type="term" value="F:cysteine desulfurase activity"/>
    <property type="evidence" value="ECO:0007669"/>
    <property type="project" value="UniProtKB-EC"/>
</dbReference>